<sequence length="173" mass="20209">MNIRVMSKLLIMIDIQEGFSSKGVDYIVDKLNKNYSKFEYVCFCTFENKKNSLFERQLKWQDFQNQRDRKLIKKLKTPKNCYFINHHNYTIYNTDMKKLINKLTPQQIYLAGIFSDVCVLKAAIDMFDNGVISYIIEDLCTSLHGQDAHKNAFKSLKLALGEDKITSISDIKL</sequence>
<organism evidence="2 3">
    <name type="scientific">Francisella tularensis subsp. tularensis str. SCHU S4 substr. FSC237</name>
    <dbReference type="NCBI Taxonomy" id="1341660"/>
    <lineage>
        <taxon>Bacteria</taxon>
        <taxon>Pseudomonadati</taxon>
        <taxon>Pseudomonadota</taxon>
        <taxon>Gammaproteobacteria</taxon>
        <taxon>Thiotrichales</taxon>
        <taxon>Francisellaceae</taxon>
        <taxon>Francisella</taxon>
    </lineage>
</organism>
<dbReference type="Proteomes" id="UP000023806">
    <property type="component" value="Unassembled WGS sequence"/>
</dbReference>
<name>A0AAD3AU33_FRATT</name>
<comment type="caution">
    <text evidence="2">The sequence shown here is derived from an EMBL/GenBank/DDBJ whole genome shotgun (WGS) entry which is preliminary data.</text>
</comment>
<evidence type="ECO:0000313" key="2">
    <source>
        <dbReference type="EMBL" id="EZK38523.1"/>
    </source>
</evidence>
<evidence type="ECO:0000259" key="1">
    <source>
        <dbReference type="Pfam" id="PF00857"/>
    </source>
</evidence>
<accession>A0AAD3AU33</accession>
<gene>
    <name evidence="2" type="ORF">P250_03289</name>
</gene>
<protein>
    <recommendedName>
        <fullName evidence="1">Isochorismatase-like domain-containing protein</fullName>
    </recommendedName>
</protein>
<feature type="domain" description="Isochorismatase-like" evidence="1">
    <location>
        <begin position="9"/>
        <end position="160"/>
    </location>
</feature>
<dbReference type="AlphaFoldDB" id="A0AAD3AU33"/>
<dbReference type="SUPFAM" id="SSF52499">
    <property type="entry name" value="Isochorismatase-like hydrolases"/>
    <property type="match status" value="1"/>
</dbReference>
<reference evidence="2 3" key="1">
    <citation type="submission" date="2014-03" db="EMBL/GenBank/DDBJ databases">
        <title>The Genome Sequence of Francisella tularensis subsp. tularensis str. SCHU S4 substr. FSC043.</title>
        <authorList>
            <consortium name="The Broad Institute Genomics Platform"/>
            <consortium name="The Broad Institute Genome Sequencing Center for Infectious Disease"/>
            <person name="Chapman S.B."/>
            <person name="Guina T."/>
            <person name="Gelhaus C."/>
            <person name="Comer J."/>
            <person name="Sellati T."/>
            <person name="Sjostedt A."/>
            <person name="Young S.K."/>
            <person name="Zeng Q."/>
            <person name="Gargeya S."/>
            <person name="Abouelleil A."/>
            <person name="Alvarado L."/>
            <person name="Chapman S.B."/>
            <person name="Gainer-Dewar J."/>
            <person name="Goldberg J."/>
            <person name="Griggs A."/>
            <person name="Gujja S."/>
            <person name="Hansen M."/>
            <person name="Howarth C."/>
            <person name="Imamovic A."/>
            <person name="Larimer J."/>
            <person name="Murphy C."/>
            <person name="Naylor J."/>
            <person name="Pearson M."/>
            <person name="Poon T.W."/>
            <person name="Priest M."/>
            <person name="Roberts A."/>
            <person name="Saif S."/>
            <person name="Shea T."/>
            <person name="Sykes S."/>
            <person name="Wortman J."/>
            <person name="Nusbaum C."/>
            <person name="Birren B."/>
        </authorList>
    </citation>
    <scope>NUCLEOTIDE SEQUENCE [LARGE SCALE GENOMIC DNA]</scope>
    <source>
        <strain evidence="2 3">Schu S4</strain>
    </source>
</reference>
<dbReference type="Pfam" id="PF00857">
    <property type="entry name" value="Isochorismatase"/>
    <property type="match status" value="1"/>
</dbReference>
<dbReference type="InterPro" id="IPR036380">
    <property type="entry name" value="Isochorismatase-like_sf"/>
</dbReference>
<evidence type="ECO:0000313" key="3">
    <source>
        <dbReference type="Proteomes" id="UP000023806"/>
    </source>
</evidence>
<dbReference type="InterPro" id="IPR000868">
    <property type="entry name" value="Isochorismatase-like_dom"/>
</dbReference>
<dbReference type="EMBL" id="JIDS01000002">
    <property type="protein sequence ID" value="EZK38523.1"/>
    <property type="molecule type" value="Genomic_DNA"/>
</dbReference>
<proteinExistence type="predicted"/>
<dbReference type="Gene3D" id="3.40.50.850">
    <property type="entry name" value="Isochorismatase-like"/>
    <property type="match status" value="1"/>
</dbReference>